<dbReference type="WBParaSite" id="PDA_v2.g841.t1">
    <property type="protein sequence ID" value="PDA_v2.g841.t1"/>
    <property type="gene ID" value="PDA_v2.g841"/>
</dbReference>
<accession>A0A914R1N5</accession>
<organism evidence="1 2">
    <name type="scientific">Panagrolaimus davidi</name>
    <dbReference type="NCBI Taxonomy" id="227884"/>
    <lineage>
        <taxon>Eukaryota</taxon>
        <taxon>Metazoa</taxon>
        <taxon>Ecdysozoa</taxon>
        <taxon>Nematoda</taxon>
        <taxon>Chromadorea</taxon>
        <taxon>Rhabditida</taxon>
        <taxon>Tylenchina</taxon>
        <taxon>Panagrolaimomorpha</taxon>
        <taxon>Panagrolaimoidea</taxon>
        <taxon>Panagrolaimidae</taxon>
        <taxon>Panagrolaimus</taxon>
    </lineage>
</organism>
<evidence type="ECO:0000313" key="2">
    <source>
        <dbReference type="WBParaSite" id="PDA_v2.g841.t1"/>
    </source>
</evidence>
<name>A0A914R1N5_9BILA</name>
<dbReference type="Gene3D" id="3.90.70.80">
    <property type="match status" value="1"/>
</dbReference>
<dbReference type="Proteomes" id="UP000887578">
    <property type="component" value="Unplaced"/>
</dbReference>
<sequence length="209" mass="24488">MQLEFTRFDDRIVQVIKKEKNQKLRKEAEESMIWKNDLNFALIDVTDIINQTEISMIKNGEIDEDFDFDMEFIEELLDENGGLNDSDSVEDLGDFITDFVRPYNPPSMLWLKQTCARLNIPFERNKFTKAKPFDDITRLVPSDFIRVKGDGHCGFRALSALITGNEMHHGRIRKLIMQELIANKNPKFEKFTLFENRDVLGFFKVTQKI</sequence>
<evidence type="ECO:0000313" key="1">
    <source>
        <dbReference type="Proteomes" id="UP000887578"/>
    </source>
</evidence>
<protein>
    <submittedName>
        <fullName evidence="2">OTU domain-containing protein</fullName>
    </submittedName>
</protein>
<reference evidence="2" key="1">
    <citation type="submission" date="2022-11" db="UniProtKB">
        <authorList>
            <consortium name="WormBaseParasite"/>
        </authorList>
    </citation>
    <scope>IDENTIFICATION</scope>
</reference>
<dbReference type="AlphaFoldDB" id="A0A914R1N5"/>
<proteinExistence type="predicted"/>
<keyword evidence="1" id="KW-1185">Reference proteome</keyword>